<dbReference type="GO" id="GO:0016614">
    <property type="term" value="F:oxidoreductase activity, acting on CH-OH group of donors"/>
    <property type="evidence" value="ECO:0007669"/>
    <property type="project" value="InterPro"/>
</dbReference>
<evidence type="ECO:0000256" key="2">
    <source>
        <dbReference type="ARBA" id="ARBA00010790"/>
    </source>
</evidence>
<dbReference type="PANTHER" id="PTHR11552:SF147">
    <property type="entry name" value="CHOLINE DEHYDROGENASE, MITOCHONDRIAL"/>
    <property type="match status" value="1"/>
</dbReference>
<name>A0A1Z5K2R9_FISSO</name>
<protein>
    <recommendedName>
        <fullName evidence="5">Glucose-methanol-choline oxidoreductase N-terminal domain-containing protein</fullName>
    </recommendedName>
</protein>
<dbReference type="InterPro" id="IPR036188">
    <property type="entry name" value="FAD/NAD-bd_sf"/>
</dbReference>
<sequence>MNVTDDGAPRAYGVQVQPGTALYSVATGTKTKEDNEITYFARKEVILAGGTFNTPQILMLSGIGPKEHLTEFNIPVLVDLPGVGENLADKLEATMNWQMPSTWKVFQQGCTFLKPTPEEDPCYVEFMNGQSPNLYTSPGSLIAIQRKTDPNLSRPDMYIQMGVNKFLGYNDGWVDMALYENEEDTLTINTSTPRTGPSKGTVRLTSANPFDSVQIDFNGYDEEDLIKTGRVVEEIRNCYRRLQRLGIVGKEAVQGDTVESFEDVKAWVRSNGWGQNPTGTAKMGTDEMAVVGQFRVRGVERWRIVDASVFPDQPGFYPMVPVYMMAEKAADDILNEADGLESQIAVP</sequence>
<dbReference type="InParanoid" id="A0A1Z5K2R9"/>
<dbReference type="Gene3D" id="3.50.50.60">
    <property type="entry name" value="FAD/NAD(P)-binding domain"/>
    <property type="match status" value="1"/>
</dbReference>
<evidence type="ECO:0000313" key="7">
    <source>
        <dbReference type="Proteomes" id="UP000198406"/>
    </source>
</evidence>
<gene>
    <name evidence="6" type="ORF">FisN_3Hu590</name>
</gene>
<evidence type="ECO:0000259" key="5">
    <source>
        <dbReference type="PROSITE" id="PS00624"/>
    </source>
</evidence>
<dbReference type="SUPFAM" id="SSF51905">
    <property type="entry name" value="FAD/NAD(P)-binding domain"/>
    <property type="match status" value="1"/>
</dbReference>
<dbReference type="PANTHER" id="PTHR11552">
    <property type="entry name" value="GLUCOSE-METHANOL-CHOLINE GMC OXIDOREDUCTASE"/>
    <property type="match status" value="1"/>
</dbReference>
<keyword evidence="4" id="KW-0274">FAD</keyword>
<dbReference type="SUPFAM" id="SSF54373">
    <property type="entry name" value="FAD-linked reductases, C-terminal domain"/>
    <property type="match status" value="1"/>
</dbReference>
<organism evidence="6 7">
    <name type="scientific">Fistulifera solaris</name>
    <name type="common">Oleaginous diatom</name>
    <dbReference type="NCBI Taxonomy" id="1519565"/>
    <lineage>
        <taxon>Eukaryota</taxon>
        <taxon>Sar</taxon>
        <taxon>Stramenopiles</taxon>
        <taxon>Ochrophyta</taxon>
        <taxon>Bacillariophyta</taxon>
        <taxon>Bacillariophyceae</taxon>
        <taxon>Bacillariophycidae</taxon>
        <taxon>Naviculales</taxon>
        <taxon>Naviculaceae</taxon>
        <taxon>Fistulifera</taxon>
    </lineage>
</organism>
<evidence type="ECO:0000256" key="4">
    <source>
        <dbReference type="ARBA" id="ARBA00022827"/>
    </source>
</evidence>
<evidence type="ECO:0000256" key="3">
    <source>
        <dbReference type="ARBA" id="ARBA00022630"/>
    </source>
</evidence>
<keyword evidence="3" id="KW-0285">Flavoprotein</keyword>
<dbReference type="PROSITE" id="PS00624">
    <property type="entry name" value="GMC_OXRED_2"/>
    <property type="match status" value="1"/>
</dbReference>
<feature type="domain" description="Glucose-methanol-choline oxidoreductase N-terminal" evidence="5">
    <location>
        <begin position="50"/>
        <end position="64"/>
    </location>
</feature>
<dbReference type="InterPro" id="IPR012132">
    <property type="entry name" value="GMC_OxRdtase"/>
</dbReference>
<evidence type="ECO:0000256" key="1">
    <source>
        <dbReference type="ARBA" id="ARBA00001974"/>
    </source>
</evidence>
<dbReference type="AlphaFoldDB" id="A0A1Z5K2R9"/>
<evidence type="ECO:0000313" key="6">
    <source>
        <dbReference type="EMBL" id="GAX20560.1"/>
    </source>
</evidence>
<dbReference type="EMBL" id="BDSP01000150">
    <property type="protein sequence ID" value="GAX20560.1"/>
    <property type="molecule type" value="Genomic_DNA"/>
</dbReference>
<dbReference type="Gene3D" id="3.30.560.10">
    <property type="entry name" value="Glucose Oxidase, domain 3"/>
    <property type="match status" value="1"/>
</dbReference>
<dbReference type="OrthoDB" id="269227at2759"/>
<dbReference type="Pfam" id="PF00732">
    <property type="entry name" value="GMC_oxred_N"/>
    <property type="match status" value="1"/>
</dbReference>
<dbReference type="InterPro" id="IPR000172">
    <property type="entry name" value="GMC_OxRdtase_N"/>
</dbReference>
<comment type="caution">
    <text evidence="6">The sequence shown here is derived from an EMBL/GenBank/DDBJ whole genome shotgun (WGS) entry which is preliminary data.</text>
</comment>
<dbReference type="Proteomes" id="UP000198406">
    <property type="component" value="Unassembled WGS sequence"/>
</dbReference>
<dbReference type="Pfam" id="PF05199">
    <property type="entry name" value="GMC_oxred_C"/>
    <property type="match status" value="1"/>
</dbReference>
<comment type="cofactor">
    <cofactor evidence="1">
        <name>FAD</name>
        <dbReference type="ChEBI" id="CHEBI:57692"/>
    </cofactor>
</comment>
<accession>A0A1Z5K2R9</accession>
<keyword evidence="7" id="KW-1185">Reference proteome</keyword>
<reference evidence="6 7" key="1">
    <citation type="journal article" date="2015" name="Plant Cell">
        <title>Oil accumulation by the oleaginous diatom Fistulifera solaris as revealed by the genome and transcriptome.</title>
        <authorList>
            <person name="Tanaka T."/>
            <person name="Maeda Y."/>
            <person name="Veluchamy A."/>
            <person name="Tanaka M."/>
            <person name="Abida H."/>
            <person name="Marechal E."/>
            <person name="Bowler C."/>
            <person name="Muto M."/>
            <person name="Sunaga Y."/>
            <person name="Tanaka M."/>
            <person name="Yoshino T."/>
            <person name="Taniguchi T."/>
            <person name="Fukuda Y."/>
            <person name="Nemoto M."/>
            <person name="Matsumoto M."/>
            <person name="Wong P.S."/>
            <person name="Aburatani S."/>
            <person name="Fujibuchi W."/>
        </authorList>
    </citation>
    <scope>NUCLEOTIDE SEQUENCE [LARGE SCALE GENOMIC DNA]</scope>
    <source>
        <strain evidence="6 7">JPCC DA0580</strain>
    </source>
</reference>
<proteinExistence type="inferred from homology"/>
<dbReference type="InterPro" id="IPR007867">
    <property type="entry name" value="GMC_OxRtase_C"/>
</dbReference>
<dbReference type="GO" id="GO:0050660">
    <property type="term" value="F:flavin adenine dinucleotide binding"/>
    <property type="evidence" value="ECO:0007669"/>
    <property type="project" value="InterPro"/>
</dbReference>
<comment type="similarity">
    <text evidence="2">Belongs to the GMC oxidoreductase family.</text>
</comment>